<dbReference type="HOGENOM" id="CLU_714219_0_0_1"/>
<evidence type="ECO:0000256" key="2">
    <source>
        <dbReference type="ARBA" id="ARBA00022833"/>
    </source>
</evidence>
<reference evidence="8" key="3">
    <citation type="submission" date="2015-06" db="UniProtKB">
        <authorList>
            <consortium name="EnsemblMetazoa"/>
        </authorList>
    </citation>
    <scope>IDENTIFICATION</scope>
</reference>
<dbReference type="Proteomes" id="UP000014760">
    <property type="component" value="Unassembled WGS sequence"/>
</dbReference>
<dbReference type="OrthoDB" id="1879366at2759"/>
<protein>
    <recommendedName>
        <fullName evidence="10">Enoyl reductase (ER) domain-containing protein</fullName>
    </recommendedName>
</protein>
<dbReference type="Pfam" id="PF00107">
    <property type="entry name" value="ADH_zinc_N"/>
    <property type="match status" value="1"/>
</dbReference>
<dbReference type="Gene3D" id="3.90.180.10">
    <property type="entry name" value="Medium-chain alcohol dehydrogenases, catalytic domain"/>
    <property type="match status" value="1"/>
</dbReference>
<reference evidence="9" key="1">
    <citation type="submission" date="2012-12" db="EMBL/GenBank/DDBJ databases">
        <authorList>
            <person name="Hellsten U."/>
            <person name="Grimwood J."/>
            <person name="Chapman J.A."/>
            <person name="Shapiro H."/>
            <person name="Aerts A."/>
            <person name="Otillar R.P."/>
            <person name="Terry A.Y."/>
            <person name="Boore J.L."/>
            <person name="Simakov O."/>
            <person name="Marletaz F."/>
            <person name="Cho S.-J."/>
            <person name="Edsinger-Gonzales E."/>
            <person name="Havlak P."/>
            <person name="Kuo D.-H."/>
            <person name="Larsson T."/>
            <person name="Lv J."/>
            <person name="Arendt D."/>
            <person name="Savage R."/>
            <person name="Osoegawa K."/>
            <person name="de Jong P."/>
            <person name="Lindberg D.R."/>
            <person name="Seaver E.C."/>
            <person name="Weisblat D.A."/>
            <person name="Putnam N.H."/>
            <person name="Grigoriev I.V."/>
            <person name="Rokhsar D.S."/>
        </authorList>
    </citation>
    <scope>NUCLEOTIDE SEQUENCE</scope>
    <source>
        <strain evidence="9">I ESC-2004</strain>
    </source>
</reference>
<gene>
    <name evidence="7" type="ORF">CAPTEDRAFT_225941</name>
</gene>
<dbReference type="GO" id="GO:0008270">
    <property type="term" value="F:zinc ion binding"/>
    <property type="evidence" value="ECO:0007669"/>
    <property type="project" value="InterPro"/>
</dbReference>
<evidence type="ECO:0000256" key="3">
    <source>
        <dbReference type="ARBA" id="ARBA00023002"/>
    </source>
</evidence>
<feature type="domain" description="Alcohol dehydrogenase-like N-terminal" evidence="6">
    <location>
        <begin position="32"/>
        <end position="161"/>
    </location>
</feature>
<dbReference type="InterPro" id="IPR013154">
    <property type="entry name" value="ADH-like_N"/>
</dbReference>
<dbReference type="PANTHER" id="PTHR43401:SF4">
    <property type="entry name" value="D-ARABINOSE 1-DEHYDROGENASE (NADP(+))"/>
    <property type="match status" value="1"/>
</dbReference>
<dbReference type="Gene3D" id="3.40.50.720">
    <property type="entry name" value="NAD(P)-binding Rossmann-like Domain"/>
    <property type="match status" value="1"/>
</dbReference>
<dbReference type="AlphaFoldDB" id="R7TBU5"/>
<dbReference type="InterPro" id="IPR011032">
    <property type="entry name" value="GroES-like_sf"/>
</dbReference>
<evidence type="ECO:0000259" key="5">
    <source>
        <dbReference type="Pfam" id="PF00107"/>
    </source>
</evidence>
<comment type="cofactor">
    <cofactor evidence="4">
        <name>Zn(2+)</name>
        <dbReference type="ChEBI" id="CHEBI:29105"/>
    </cofactor>
</comment>
<evidence type="ECO:0000259" key="6">
    <source>
        <dbReference type="Pfam" id="PF08240"/>
    </source>
</evidence>
<dbReference type="OMA" id="CERGHHS"/>
<dbReference type="STRING" id="283909.R7TBU5"/>
<dbReference type="EnsemblMetazoa" id="CapteT225941">
    <property type="protein sequence ID" value="CapteP225941"/>
    <property type="gene ID" value="CapteG225941"/>
</dbReference>
<dbReference type="InterPro" id="IPR050129">
    <property type="entry name" value="Zn_alcohol_dh"/>
</dbReference>
<dbReference type="InterPro" id="IPR002328">
    <property type="entry name" value="ADH_Zn_CS"/>
</dbReference>
<evidence type="ECO:0000313" key="8">
    <source>
        <dbReference type="EnsemblMetazoa" id="CapteP225941"/>
    </source>
</evidence>
<keyword evidence="2 4" id="KW-0862">Zinc</keyword>
<dbReference type="InterPro" id="IPR013149">
    <property type="entry name" value="ADH-like_C"/>
</dbReference>
<name>R7TBU5_CAPTE</name>
<dbReference type="PROSITE" id="PS00059">
    <property type="entry name" value="ADH_ZINC"/>
    <property type="match status" value="1"/>
</dbReference>
<keyword evidence="1 4" id="KW-0479">Metal-binding</keyword>
<evidence type="ECO:0000256" key="1">
    <source>
        <dbReference type="ARBA" id="ARBA00022723"/>
    </source>
</evidence>
<dbReference type="InterPro" id="IPR036291">
    <property type="entry name" value="NAD(P)-bd_dom_sf"/>
</dbReference>
<accession>R7TBU5</accession>
<keyword evidence="9" id="KW-1185">Reference proteome</keyword>
<feature type="domain" description="Alcohol dehydrogenase-like C-terminal" evidence="5">
    <location>
        <begin position="209"/>
        <end position="342"/>
    </location>
</feature>
<organism evidence="7">
    <name type="scientific">Capitella teleta</name>
    <name type="common">Polychaete worm</name>
    <dbReference type="NCBI Taxonomy" id="283909"/>
    <lineage>
        <taxon>Eukaryota</taxon>
        <taxon>Metazoa</taxon>
        <taxon>Spiralia</taxon>
        <taxon>Lophotrochozoa</taxon>
        <taxon>Annelida</taxon>
        <taxon>Polychaeta</taxon>
        <taxon>Sedentaria</taxon>
        <taxon>Scolecida</taxon>
        <taxon>Capitellidae</taxon>
        <taxon>Capitella</taxon>
    </lineage>
</organism>
<dbReference type="GO" id="GO:0016491">
    <property type="term" value="F:oxidoreductase activity"/>
    <property type="evidence" value="ECO:0007669"/>
    <property type="project" value="UniProtKB-KW"/>
</dbReference>
<keyword evidence="3" id="KW-0560">Oxidoreductase</keyword>
<evidence type="ECO:0000313" key="9">
    <source>
        <dbReference type="Proteomes" id="UP000014760"/>
    </source>
</evidence>
<reference evidence="7 9" key="2">
    <citation type="journal article" date="2013" name="Nature">
        <title>Insights into bilaterian evolution from three spiralian genomes.</title>
        <authorList>
            <person name="Simakov O."/>
            <person name="Marletaz F."/>
            <person name="Cho S.J."/>
            <person name="Edsinger-Gonzales E."/>
            <person name="Havlak P."/>
            <person name="Hellsten U."/>
            <person name="Kuo D.H."/>
            <person name="Larsson T."/>
            <person name="Lv J."/>
            <person name="Arendt D."/>
            <person name="Savage R."/>
            <person name="Osoegawa K."/>
            <person name="de Jong P."/>
            <person name="Grimwood J."/>
            <person name="Chapman J.A."/>
            <person name="Shapiro H."/>
            <person name="Aerts A."/>
            <person name="Otillar R.P."/>
            <person name="Terry A.Y."/>
            <person name="Boore J.L."/>
            <person name="Grigoriev I.V."/>
            <person name="Lindberg D.R."/>
            <person name="Seaver E.C."/>
            <person name="Weisblat D.A."/>
            <person name="Putnam N.H."/>
            <person name="Rokhsar D.S."/>
        </authorList>
    </citation>
    <scope>NUCLEOTIDE SEQUENCE</scope>
    <source>
        <strain evidence="7 9">I ESC-2004</strain>
    </source>
</reference>
<evidence type="ECO:0008006" key="10">
    <source>
        <dbReference type="Google" id="ProtNLM"/>
    </source>
</evidence>
<comment type="similarity">
    <text evidence="4">Belongs to the zinc-containing alcohol dehydrogenase family.</text>
</comment>
<dbReference type="SUPFAM" id="SSF50129">
    <property type="entry name" value="GroES-like"/>
    <property type="match status" value="1"/>
</dbReference>
<evidence type="ECO:0000256" key="4">
    <source>
        <dbReference type="RuleBase" id="RU361277"/>
    </source>
</evidence>
<proteinExistence type="inferred from homology"/>
<dbReference type="SUPFAM" id="SSF51735">
    <property type="entry name" value="NAD(P)-binding Rossmann-fold domains"/>
    <property type="match status" value="1"/>
</dbReference>
<dbReference type="PANTHER" id="PTHR43401">
    <property type="entry name" value="L-THREONINE 3-DEHYDROGENASE"/>
    <property type="match status" value="1"/>
</dbReference>
<dbReference type="EMBL" id="AMQN01002977">
    <property type="status" value="NOT_ANNOTATED_CDS"/>
    <property type="molecule type" value="Genomic_DNA"/>
</dbReference>
<evidence type="ECO:0000313" key="7">
    <source>
        <dbReference type="EMBL" id="ELT91184.1"/>
    </source>
</evidence>
<dbReference type="Pfam" id="PF08240">
    <property type="entry name" value="ADH_N"/>
    <property type="match status" value="1"/>
</dbReference>
<sequence>MNEEIMQCARIKAAFAPLELATIPIPACPDEGLLLQTICAGICHSDLHIVDDEVDVGNGNVFRHRDPLGADYVGLIPGHEICGQIVEIGSTVPSQCHLRPRDIVVLYPWRGCANCEACREGESQLCENNAHGTTDIGQGKNGGGYGGYVAVPEWTLAIRLPKNLPPKIGCMLPCSGLTAFSAIQKVRPALDLAIRIRGFANLLVVGVGGLGMWTVVLVKSVYGDKNVKVLCADTEEDKLKTSTKLGADDALCWSREATVEELVDQTTMSGYNLQDAAIDFVGLPKTANTAMKSLNKGGCLALVGLHGGELAVSLPELISRSISLAGVRVAPLATLRNLVELISVTEPEVYPPTEVVKLSEVNDVLDRMRKQTLKGRAIIQHRATEQ</sequence>
<dbReference type="EMBL" id="KB310616">
    <property type="protein sequence ID" value="ELT91184.1"/>
    <property type="molecule type" value="Genomic_DNA"/>
</dbReference>